<sequence length="234" mass="27255">MKNKTKILLELKDLMIESDRVPSEVLYDYFRDLWIDQNCNSNVLATSRGEMERPSQKRGVVYSVNDEEVEDMVNEFFENTPELRIIMNAIVNTRMASESKALKEEQFKTAIANGELEKLIAEEFRIKELATQQIAGFRKNQIERFFKNRLVLSSYEHLPELMFVCHSKNTFSLYIGEDDFSFKIEDEELICDGHGAFLCGDKKRKKDGSYKDGEEIPYQTEKDKVEPIKVNLPI</sequence>
<reference evidence="1" key="1">
    <citation type="submission" date="2020-05" db="EMBL/GenBank/DDBJ databases">
        <authorList>
            <person name="Chiriac C."/>
            <person name="Salcher M."/>
            <person name="Ghai R."/>
            <person name="Kavagutti S V."/>
        </authorList>
    </citation>
    <scope>NUCLEOTIDE SEQUENCE</scope>
</reference>
<accession>A0A6J5RKQ6</accession>
<organism evidence="1">
    <name type="scientific">uncultured Caudovirales phage</name>
    <dbReference type="NCBI Taxonomy" id="2100421"/>
    <lineage>
        <taxon>Viruses</taxon>
        <taxon>Duplodnaviria</taxon>
        <taxon>Heunggongvirae</taxon>
        <taxon>Uroviricota</taxon>
        <taxon>Caudoviricetes</taxon>
        <taxon>Peduoviridae</taxon>
        <taxon>Maltschvirus</taxon>
        <taxon>Maltschvirus maltsch</taxon>
    </lineage>
</organism>
<name>A0A6J5RKQ6_9CAUD</name>
<gene>
    <name evidence="1" type="ORF">UFOVP1311_20</name>
</gene>
<evidence type="ECO:0000313" key="1">
    <source>
        <dbReference type="EMBL" id="CAB4197529.1"/>
    </source>
</evidence>
<proteinExistence type="predicted"/>
<protein>
    <submittedName>
        <fullName evidence="1">Uncharacterized protein</fullName>
    </submittedName>
</protein>
<dbReference type="EMBL" id="LR797257">
    <property type="protein sequence ID" value="CAB4197529.1"/>
    <property type="molecule type" value="Genomic_DNA"/>
</dbReference>